<evidence type="ECO:0000256" key="1">
    <source>
        <dbReference type="ARBA" id="ARBA00023015"/>
    </source>
</evidence>
<sequence length="150" mass="16257">MTRQPHQPFAVLRRERFVWAATPEHGAWLREPLPVALFVPGDIARRHAVEALQRAERDYRVVCSSASLLGVIAAAQAGLAVVGLVEASVPPGLMRLSEPEGLPPLPMFDLSLVPGPGEPSRLAARLHGFLLRELSREDAEGGQAMQGFQP</sequence>
<dbReference type="InterPro" id="IPR005119">
    <property type="entry name" value="LysR_subst-bd"/>
</dbReference>
<accession>A0A017HL65</accession>
<comment type="caution">
    <text evidence="5">The sequence shown here is derived from an EMBL/GenBank/DDBJ whole genome shotgun (WGS) entry which is preliminary data.</text>
</comment>
<keyword evidence="2" id="KW-0238">DNA-binding</keyword>
<evidence type="ECO:0000313" key="5">
    <source>
        <dbReference type="EMBL" id="EYD75035.1"/>
    </source>
</evidence>
<dbReference type="EMBL" id="AOSK01000094">
    <property type="protein sequence ID" value="EYD75035.1"/>
    <property type="molecule type" value="Genomic_DNA"/>
</dbReference>
<dbReference type="GO" id="GO:0003677">
    <property type="term" value="F:DNA binding"/>
    <property type="evidence" value="ECO:0007669"/>
    <property type="project" value="UniProtKB-KW"/>
</dbReference>
<evidence type="ECO:0000313" key="6">
    <source>
        <dbReference type="Proteomes" id="UP000019666"/>
    </source>
</evidence>
<name>A0A017HL65_9RHOB</name>
<reference evidence="5 6" key="1">
    <citation type="submission" date="2013-02" db="EMBL/GenBank/DDBJ databases">
        <authorList>
            <person name="Fiebig A."/>
            <person name="Goeker M."/>
            <person name="Klenk H.-P.P."/>
        </authorList>
    </citation>
    <scope>NUCLEOTIDE SEQUENCE [LARGE SCALE GENOMIC DNA]</scope>
    <source>
        <strain evidence="5 6">DSM 19309</strain>
    </source>
</reference>
<keyword evidence="1" id="KW-0805">Transcription regulation</keyword>
<keyword evidence="3" id="KW-0804">Transcription</keyword>
<evidence type="ECO:0000256" key="3">
    <source>
        <dbReference type="ARBA" id="ARBA00023163"/>
    </source>
</evidence>
<dbReference type="STRING" id="442562.Rumeso_03363"/>
<proteinExistence type="predicted"/>
<gene>
    <name evidence="5" type="ORF">Rumeso_03363</name>
</gene>
<dbReference type="SUPFAM" id="SSF53850">
    <property type="entry name" value="Periplasmic binding protein-like II"/>
    <property type="match status" value="1"/>
</dbReference>
<keyword evidence="6" id="KW-1185">Reference proteome</keyword>
<feature type="domain" description="LysR substrate-binding" evidence="4">
    <location>
        <begin position="10"/>
        <end position="134"/>
    </location>
</feature>
<evidence type="ECO:0000259" key="4">
    <source>
        <dbReference type="Pfam" id="PF03466"/>
    </source>
</evidence>
<dbReference type="AlphaFoldDB" id="A0A017HL65"/>
<dbReference type="HOGENOM" id="CLU_162017_0_0_5"/>
<dbReference type="Proteomes" id="UP000019666">
    <property type="component" value="Unassembled WGS sequence"/>
</dbReference>
<dbReference type="Gene3D" id="3.40.190.10">
    <property type="entry name" value="Periplasmic binding protein-like II"/>
    <property type="match status" value="1"/>
</dbReference>
<dbReference type="InterPro" id="IPR050176">
    <property type="entry name" value="LTTR"/>
</dbReference>
<dbReference type="Pfam" id="PF03466">
    <property type="entry name" value="LysR_substrate"/>
    <property type="match status" value="1"/>
</dbReference>
<dbReference type="PANTHER" id="PTHR30579">
    <property type="entry name" value="TRANSCRIPTIONAL REGULATOR"/>
    <property type="match status" value="1"/>
</dbReference>
<organism evidence="5 6">
    <name type="scientific">Rubellimicrobium mesophilum DSM 19309</name>
    <dbReference type="NCBI Taxonomy" id="442562"/>
    <lineage>
        <taxon>Bacteria</taxon>
        <taxon>Pseudomonadati</taxon>
        <taxon>Pseudomonadota</taxon>
        <taxon>Alphaproteobacteria</taxon>
        <taxon>Rhodobacterales</taxon>
        <taxon>Roseobacteraceae</taxon>
        <taxon>Rubellimicrobium</taxon>
    </lineage>
</organism>
<protein>
    <recommendedName>
        <fullName evidence="4">LysR substrate-binding domain-containing protein</fullName>
    </recommendedName>
</protein>
<dbReference type="PANTHER" id="PTHR30579:SF7">
    <property type="entry name" value="HTH-TYPE TRANSCRIPTIONAL REGULATOR LRHA-RELATED"/>
    <property type="match status" value="1"/>
</dbReference>
<evidence type="ECO:0000256" key="2">
    <source>
        <dbReference type="ARBA" id="ARBA00023125"/>
    </source>
</evidence>
<dbReference type="GO" id="GO:0003700">
    <property type="term" value="F:DNA-binding transcription factor activity"/>
    <property type="evidence" value="ECO:0007669"/>
    <property type="project" value="TreeGrafter"/>
</dbReference>